<sequence>MSVLKPMMSVVDSLLREHKDLLAVAERKKDILIKGDMEALGHIGREEVAFVHRIERLEAERLAAARLLALRAGVPAEAVKPDTLLRYAADEAEAAQVSLVIEDLRSTLDRLKQLNDLNKQLIEQSLTFIETTVSQFTESPQVPTYGQSGESNSPYERGGRTSFFDSKA</sequence>
<keyword evidence="4" id="KW-0966">Cell projection</keyword>
<keyword evidence="1" id="KW-1005">Bacterial flagellum biogenesis</keyword>
<dbReference type="SUPFAM" id="SSF140566">
    <property type="entry name" value="FlgN-like"/>
    <property type="match status" value="1"/>
</dbReference>
<dbReference type="Pfam" id="PF05130">
    <property type="entry name" value="FlgN"/>
    <property type="match status" value="1"/>
</dbReference>
<gene>
    <name evidence="4" type="ORF">OS242_05825</name>
</gene>
<name>A0ABT3WXR9_9BACL</name>
<evidence type="ECO:0000313" key="5">
    <source>
        <dbReference type="Proteomes" id="UP001208017"/>
    </source>
</evidence>
<feature type="region of interest" description="Disordered" evidence="3">
    <location>
        <begin position="139"/>
        <end position="168"/>
    </location>
</feature>
<evidence type="ECO:0000313" key="4">
    <source>
        <dbReference type="EMBL" id="MCX7569473.1"/>
    </source>
</evidence>
<proteinExistence type="predicted"/>
<keyword evidence="4" id="KW-0969">Cilium</keyword>
<evidence type="ECO:0000256" key="1">
    <source>
        <dbReference type="ARBA" id="ARBA00022795"/>
    </source>
</evidence>
<dbReference type="InterPro" id="IPR007809">
    <property type="entry name" value="FlgN-like"/>
</dbReference>
<dbReference type="Gene3D" id="1.20.58.300">
    <property type="entry name" value="FlgN-like"/>
    <property type="match status" value="1"/>
</dbReference>
<keyword evidence="2" id="KW-0175">Coiled coil</keyword>
<feature type="coiled-coil region" evidence="2">
    <location>
        <begin position="94"/>
        <end position="124"/>
    </location>
</feature>
<accession>A0ABT3WXR9</accession>
<protein>
    <submittedName>
        <fullName evidence="4">Flagellar protein FlgN</fullName>
    </submittedName>
</protein>
<reference evidence="4 5" key="1">
    <citation type="submission" date="2022-11" db="EMBL/GenBank/DDBJ databases">
        <title>Study of microbial diversity in lake waters.</title>
        <authorList>
            <person name="Zhang J."/>
        </authorList>
    </citation>
    <scope>NUCLEOTIDE SEQUENCE [LARGE SCALE GENOMIC DNA]</scope>
    <source>
        <strain evidence="4 5">DT12</strain>
    </source>
</reference>
<keyword evidence="5" id="KW-1185">Reference proteome</keyword>
<dbReference type="EMBL" id="JAPMLT010000002">
    <property type="protein sequence ID" value="MCX7569473.1"/>
    <property type="molecule type" value="Genomic_DNA"/>
</dbReference>
<dbReference type="RefSeq" id="WP_267150715.1">
    <property type="nucleotide sequence ID" value="NZ_JAPMLT010000002.1"/>
</dbReference>
<organism evidence="4 5">
    <name type="scientific">Tumebacillus lacus</name>
    <dbReference type="NCBI Taxonomy" id="2995335"/>
    <lineage>
        <taxon>Bacteria</taxon>
        <taxon>Bacillati</taxon>
        <taxon>Bacillota</taxon>
        <taxon>Bacilli</taxon>
        <taxon>Bacillales</taxon>
        <taxon>Alicyclobacillaceae</taxon>
        <taxon>Tumebacillus</taxon>
    </lineage>
</organism>
<keyword evidence="4" id="KW-0282">Flagellum</keyword>
<dbReference type="Proteomes" id="UP001208017">
    <property type="component" value="Unassembled WGS sequence"/>
</dbReference>
<evidence type="ECO:0000256" key="2">
    <source>
        <dbReference type="SAM" id="Coils"/>
    </source>
</evidence>
<comment type="caution">
    <text evidence="4">The sequence shown here is derived from an EMBL/GenBank/DDBJ whole genome shotgun (WGS) entry which is preliminary data.</text>
</comment>
<evidence type="ECO:0000256" key="3">
    <source>
        <dbReference type="SAM" id="MobiDB-lite"/>
    </source>
</evidence>
<feature type="compositionally biased region" description="Polar residues" evidence="3">
    <location>
        <begin position="139"/>
        <end position="154"/>
    </location>
</feature>
<dbReference type="InterPro" id="IPR036679">
    <property type="entry name" value="FlgN-like_sf"/>
</dbReference>